<sequence>MCATTVDCRATILMLTTVNTVEQSFENHFKIKDVDNMEILLSTTIDTLMVIGLTAAFLFSDIAIRHNLKMDLTGIGPDLAIGAFSIQISVIAALLTGKVTPDIANDSILLVLFGSLWATTMWQSSKKKVFGHTLSFMIGTIILTIAVANLLGLHEPPILGLLVAVAVVLGFIGSVLTKNLYNESISRKFDYMLGRVTAYDVIEITSKQSSKDADDPLSPAVDSIRCAIRNNDEKRYTAGLRKITTISQNFMTGSKETTDISRHVNAHLLEMGLIAMEKKGSATKEIISSIGSIGVSASDHGSQNGAVSSIATIGSLFAASKRKNKTDVQHYFVEATGAVTRTAANHKQEATVEKGLVLLKEIADHAAFSGDSSTMTAVKEELVELARIAVNKEQTNYLRPIVLTMRDIGTRTLRLEGSERQESFRKLMDSFRRMGKFMAGRDLLETTWAMSDLGIAASREHLENETLRSIKELEEVGITALKGSSDGNPDKIADEIVHQVIISLQEICVSSMRSELTAAVSAVGSAFSGMEKYDEAAILVQDAVMDIGEYRTGEEKLYKIFLEKYGGEAY</sequence>
<keyword evidence="1" id="KW-0472">Membrane</keyword>
<comment type="caution">
    <text evidence="2">The sequence shown here is derived from an EMBL/GenBank/DDBJ whole genome shotgun (WGS) entry which is preliminary data.</text>
</comment>
<evidence type="ECO:0008006" key="4">
    <source>
        <dbReference type="Google" id="ProtNLM"/>
    </source>
</evidence>
<proteinExistence type="predicted"/>
<dbReference type="Proteomes" id="UP001396646">
    <property type="component" value="Unassembled WGS sequence"/>
</dbReference>
<accession>A0ABU9KVQ4</accession>
<feature type="transmembrane region" description="Helical" evidence="1">
    <location>
        <begin position="103"/>
        <end position="122"/>
    </location>
</feature>
<name>A0ABU9KVQ4_9EURY</name>
<feature type="transmembrane region" description="Helical" evidence="1">
    <location>
        <begin position="158"/>
        <end position="177"/>
    </location>
</feature>
<feature type="transmembrane region" description="Helical" evidence="1">
    <location>
        <begin position="134"/>
        <end position="152"/>
    </location>
</feature>
<keyword evidence="3" id="KW-1185">Reference proteome</keyword>
<dbReference type="RefSeq" id="WP_342127993.1">
    <property type="nucleotide sequence ID" value="NZ_JBCAUS010000007.1"/>
</dbReference>
<keyword evidence="1" id="KW-1133">Transmembrane helix</keyword>
<feature type="transmembrane region" description="Helical" evidence="1">
    <location>
        <begin position="79"/>
        <end position="97"/>
    </location>
</feature>
<evidence type="ECO:0000256" key="1">
    <source>
        <dbReference type="SAM" id="Phobius"/>
    </source>
</evidence>
<reference evidence="2 3" key="1">
    <citation type="submission" date="2024-04" db="EMBL/GenBank/DDBJ databases">
        <title>Methanococcoides sp. LMO-2.</title>
        <authorList>
            <person name="Liang L."/>
        </authorList>
    </citation>
    <scope>NUCLEOTIDE SEQUENCE [LARGE SCALE GENOMIC DNA]</scope>
    <source>
        <strain evidence="2 3">LMO-2</strain>
    </source>
</reference>
<evidence type="ECO:0000313" key="2">
    <source>
        <dbReference type="EMBL" id="MEL4306397.1"/>
    </source>
</evidence>
<protein>
    <recommendedName>
        <fullName evidence="4">DUF2254 domain-containing protein</fullName>
    </recommendedName>
</protein>
<dbReference type="EMBL" id="JBCAUS010000007">
    <property type="protein sequence ID" value="MEL4306397.1"/>
    <property type="molecule type" value="Genomic_DNA"/>
</dbReference>
<organism evidence="2 3">
    <name type="scientific">Methanococcoides cohabitans</name>
    <dbReference type="NCBI Taxonomy" id="3136559"/>
    <lineage>
        <taxon>Archaea</taxon>
        <taxon>Methanobacteriati</taxon>
        <taxon>Methanobacteriota</taxon>
        <taxon>Stenosarchaea group</taxon>
        <taxon>Methanomicrobia</taxon>
        <taxon>Methanosarcinales</taxon>
        <taxon>Methanosarcinaceae</taxon>
        <taxon>Methanococcoides</taxon>
    </lineage>
</organism>
<evidence type="ECO:0000313" key="3">
    <source>
        <dbReference type="Proteomes" id="UP001396646"/>
    </source>
</evidence>
<feature type="transmembrane region" description="Helical" evidence="1">
    <location>
        <begin position="39"/>
        <end position="59"/>
    </location>
</feature>
<keyword evidence="1" id="KW-0812">Transmembrane</keyword>
<gene>
    <name evidence="2" type="ORF">WOA13_11270</name>
</gene>